<reference evidence="9" key="2">
    <citation type="submission" date="2024-04" db="EMBL/GenBank/DDBJ databases">
        <title>Na.</title>
        <authorList>
            <person name="Choi B."/>
        </authorList>
    </citation>
    <scope>NUCLEOTIDE SEQUENCE</scope>
    <source>
        <strain evidence="9">UMB0138</strain>
    </source>
</reference>
<dbReference type="InterPro" id="IPR027417">
    <property type="entry name" value="P-loop_NTPase"/>
</dbReference>
<dbReference type="Pfam" id="PF17871">
    <property type="entry name" value="AAA_lid_9"/>
    <property type="match status" value="1"/>
</dbReference>
<protein>
    <submittedName>
        <fullName evidence="9">ATP-dependent Clp protease ATP-binding subunit</fullName>
    </submittedName>
</protein>
<dbReference type="PANTHER" id="PTHR11638:SF18">
    <property type="entry name" value="HEAT SHOCK PROTEIN 104"/>
    <property type="match status" value="1"/>
</dbReference>
<evidence type="ECO:0000259" key="7">
    <source>
        <dbReference type="PROSITE" id="PS50151"/>
    </source>
</evidence>
<dbReference type="InterPro" id="IPR036628">
    <property type="entry name" value="Clp_N_dom_sf"/>
</dbReference>
<evidence type="ECO:0000256" key="5">
    <source>
        <dbReference type="PROSITE-ProRule" id="PRU01251"/>
    </source>
</evidence>
<dbReference type="Pfam" id="PF02861">
    <property type="entry name" value="Clp_N"/>
    <property type="match status" value="1"/>
</dbReference>
<dbReference type="Pfam" id="PF10431">
    <property type="entry name" value="ClpB_D2-small"/>
    <property type="match status" value="1"/>
</dbReference>
<dbReference type="InterPro" id="IPR001270">
    <property type="entry name" value="ClpA/B"/>
</dbReference>
<organism evidence="9 10">
    <name type="scientific">Veillonella parvula</name>
    <name type="common">Staphylococcus parvulus</name>
    <dbReference type="NCBI Taxonomy" id="29466"/>
    <lineage>
        <taxon>Bacteria</taxon>
        <taxon>Bacillati</taxon>
        <taxon>Bacillota</taxon>
        <taxon>Negativicutes</taxon>
        <taxon>Veillonellales</taxon>
        <taxon>Veillonellaceae</taxon>
        <taxon>Veillonella</taxon>
    </lineage>
</organism>
<feature type="domain" description="Clp R" evidence="8">
    <location>
        <begin position="2"/>
        <end position="143"/>
    </location>
</feature>
<dbReference type="SMART" id="SM01086">
    <property type="entry name" value="ClpB_D2-small"/>
    <property type="match status" value="1"/>
</dbReference>
<accession>A0ABV0I8F9</accession>
<keyword evidence="9" id="KW-0645">Protease</keyword>
<proteinExistence type="inferred from homology"/>
<keyword evidence="9" id="KW-0378">Hydrolase</keyword>
<evidence type="ECO:0000313" key="10">
    <source>
        <dbReference type="Proteomes" id="UP000234197"/>
    </source>
</evidence>
<comment type="similarity">
    <text evidence="6">Belongs to the ClpA/ClpB family.</text>
</comment>
<dbReference type="GO" id="GO:0006508">
    <property type="term" value="P:proteolysis"/>
    <property type="evidence" value="ECO:0007669"/>
    <property type="project" value="UniProtKB-KW"/>
</dbReference>
<dbReference type="GO" id="GO:0005524">
    <property type="term" value="F:ATP binding"/>
    <property type="evidence" value="ECO:0007669"/>
    <property type="project" value="UniProtKB-KW"/>
</dbReference>
<dbReference type="InterPro" id="IPR001943">
    <property type="entry name" value="UVR_dom"/>
</dbReference>
<keyword evidence="3 6" id="KW-0067">ATP-binding</keyword>
<dbReference type="InterPro" id="IPR003593">
    <property type="entry name" value="AAA+_ATPase"/>
</dbReference>
<dbReference type="InterPro" id="IPR050130">
    <property type="entry name" value="ClpA_ClpB"/>
</dbReference>
<comment type="caution">
    <text evidence="9">The sequence shown here is derived from an EMBL/GenBank/DDBJ whole genome shotgun (WGS) entry which is preliminary data.</text>
</comment>
<dbReference type="GO" id="GO:0008233">
    <property type="term" value="F:peptidase activity"/>
    <property type="evidence" value="ECO:0007669"/>
    <property type="project" value="UniProtKB-KW"/>
</dbReference>
<evidence type="ECO:0000256" key="1">
    <source>
        <dbReference type="ARBA" id="ARBA00022737"/>
    </source>
</evidence>
<dbReference type="InterPro" id="IPR018368">
    <property type="entry name" value="ClpA/B_CS1"/>
</dbReference>
<dbReference type="Gene3D" id="1.10.1780.10">
    <property type="entry name" value="Clp, N-terminal domain"/>
    <property type="match status" value="1"/>
</dbReference>
<dbReference type="CDD" id="cd19499">
    <property type="entry name" value="RecA-like_ClpB_Hsp104-like"/>
    <property type="match status" value="1"/>
</dbReference>
<name>A0ABV0I8F9_VEIPA</name>
<dbReference type="InterPro" id="IPR019489">
    <property type="entry name" value="Clp_ATPase_C"/>
</dbReference>
<dbReference type="Gene3D" id="3.40.50.300">
    <property type="entry name" value="P-loop containing nucleotide triphosphate hydrolases"/>
    <property type="match status" value="2"/>
</dbReference>
<dbReference type="InterPro" id="IPR041546">
    <property type="entry name" value="ClpA/ClpB_AAA_lid"/>
</dbReference>
<dbReference type="PRINTS" id="PR00300">
    <property type="entry name" value="CLPPROTEASEA"/>
</dbReference>
<dbReference type="EMBL" id="PKMC02000004">
    <property type="protein sequence ID" value="MEO9177460.1"/>
    <property type="molecule type" value="Genomic_DNA"/>
</dbReference>
<evidence type="ECO:0000256" key="3">
    <source>
        <dbReference type="ARBA" id="ARBA00022840"/>
    </source>
</evidence>
<dbReference type="InterPro" id="IPR003959">
    <property type="entry name" value="ATPase_AAA_core"/>
</dbReference>
<evidence type="ECO:0000313" key="9">
    <source>
        <dbReference type="EMBL" id="MEO9177460.1"/>
    </source>
</evidence>
<evidence type="ECO:0000256" key="6">
    <source>
        <dbReference type="RuleBase" id="RU004432"/>
    </source>
</evidence>
<dbReference type="PROSITE" id="PS51903">
    <property type="entry name" value="CLP_R"/>
    <property type="match status" value="1"/>
</dbReference>
<evidence type="ECO:0000256" key="2">
    <source>
        <dbReference type="ARBA" id="ARBA00022741"/>
    </source>
</evidence>
<dbReference type="RefSeq" id="WP_101928329.1">
    <property type="nucleotide sequence ID" value="NZ_PKHW01000001.1"/>
</dbReference>
<keyword evidence="1 5" id="KW-0677">Repeat</keyword>
<reference evidence="9" key="1">
    <citation type="submission" date="2017-12" db="EMBL/GenBank/DDBJ databases">
        <authorList>
            <person name="Thomas-White K."/>
            <person name="Wolfe A.J."/>
        </authorList>
    </citation>
    <scope>NUCLEOTIDE SEQUENCE</scope>
    <source>
        <strain evidence="9">UMB0138</strain>
    </source>
</reference>
<dbReference type="PANTHER" id="PTHR11638">
    <property type="entry name" value="ATP-DEPENDENT CLP PROTEASE"/>
    <property type="match status" value="1"/>
</dbReference>
<dbReference type="Gene3D" id="1.10.8.60">
    <property type="match status" value="2"/>
</dbReference>
<evidence type="ECO:0000256" key="4">
    <source>
        <dbReference type="ARBA" id="ARBA00023186"/>
    </source>
</evidence>
<dbReference type="InterPro" id="IPR004176">
    <property type="entry name" value="Clp_R_N"/>
</dbReference>
<evidence type="ECO:0000259" key="8">
    <source>
        <dbReference type="PROSITE" id="PS51903"/>
    </source>
</evidence>
<keyword evidence="2 6" id="KW-0547">Nucleotide-binding</keyword>
<dbReference type="PROSITE" id="PS50151">
    <property type="entry name" value="UVR"/>
    <property type="match status" value="1"/>
</dbReference>
<dbReference type="PROSITE" id="PS00870">
    <property type="entry name" value="CLPAB_1"/>
    <property type="match status" value="1"/>
</dbReference>
<dbReference type="SUPFAM" id="SSF81923">
    <property type="entry name" value="Double Clp-N motif"/>
    <property type="match status" value="1"/>
</dbReference>
<dbReference type="InterPro" id="IPR028299">
    <property type="entry name" value="ClpA/B_CS2"/>
</dbReference>
<dbReference type="Pfam" id="PF07724">
    <property type="entry name" value="AAA_2"/>
    <property type="match status" value="1"/>
</dbReference>
<dbReference type="SUPFAM" id="SSF52540">
    <property type="entry name" value="P-loop containing nucleoside triphosphate hydrolases"/>
    <property type="match status" value="2"/>
</dbReference>
<sequence>MMQRFTDDAQRVLSLAQEAALELGHDYVGTEHVLIGLTKVKNGVAAKALEELGLVTEDIFEAVEEHVGRGNKKATSIYMTPRVKHVLELAIQVANHMNHNYVGTEHILLGLLSDGSGVAVAILRAMNIRSNDVVGAIRSILGSNKGSNNGGQEGINSNNDLGELSDFATDLNESAKQGKIDPVIGRDTEIQRVIQILSRRTKNNPVLIGEPGVGKTAIAEGLAQRIVTGNVPEILRNKRIISLSIGSMLAGAKYRGEFEERLKKAIDEVQQHDDMIIFIDEIHTLVGAGATEGAMDAANILKPALARGEFQVIGATTLDEYKKHIEKDAALERRFQPVQVGEPNEEDALEILKGLRDRYEAFHKAKITDEALTAAVSLSSRYITDRFLPDKAIDVVDEAASKVRMKVFSAAPDVKALEDRLNTVKKEKEAAVTSQDFEKAAKLRDEEQSLLKEIGDKKSIAKEKSDQKLIVTEEDIAAVVAQWTGIPVAKIAEEESATLLHLEEELHKRVVGQDEAVTAVAKAVRRARAGLKDPKRPIGSFLFLGPTGVGKTELARALASSLFGDESAIIRLDMSEYMEKHTVSRLVGAPPGYVGYEEGGQLTDAVRRKPYSVILLDEVEKAHADFFNILLQVLDDGRLTDSQGRTVDFRNTVIIMTSNLGAKALHKNSPELGFLAAKKSDFNVDENKKIEFKEAKKSVMDAVKRHFRPEFLNRIDEMIVFHPLTGEDLKEIVTILMSDVTKRLGERDLQLEITPEAMKFLVKEGSDFTMGARPLKRAIQRLIEDPVSDLILKGDAKEGKIIKADAKDNDLVVSI</sequence>
<dbReference type="Proteomes" id="UP000234197">
    <property type="component" value="Unassembled WGS sequence"/>
</dbReference>
<dbReference type="Pfam" id="PF00004">
    <property type="entry name" value="AAA"/>
    <property type="match status" value="1"/>
</dbReference>
<keyword evidence="10" id="KW-1185">Reference proteome</keyword>
<dbReference type="SMART" id="SM00382">
    <property type="entry name" value="AAA"/>
    <property type="match status" value="2"/>
</dbReference>
<dbReference type="Gene3D" id="4.10.860.10">
    <property type="entry name" value="UVR domain"/>
    <property type="match status" value="1"/>
</dbReference>
<dbReference type="CDD" id="cd00009">
    <property type="entry name" value="AAA"/>
    <property type="match status" value="1"/>
</dbReference>
<keyword evidence="4 6" id="KW-0143">Chaperone</keyword>
<feature type="domain" description="UVR" evidence="7">
    <location>
        <begin position="418"/>
        <end position="453"/>
    </location>
</feature>
<dbReference type="PROSITE" id="PS00871">
    <property type="entry name" value="CLPAB_2"/>
    <property type="match status" value="1"/>
</dbReference>
<gene>
    <name evidence="9" type="ORF">CYJ21_000675</name>
</gene>